<evidence type="ECO:0000313" key="2">
    <source>
        <dbReference type="Proteomes" id="UP000180253"/>
    </source>
</evidence>
<name>A0A1S1N9K6_9GAMM</name>
<proteinExistence type="predicted"/>
<comment type="caution">
    <text evidence="1">The sequence shown here is derived from an EMBL/GenBank/DDBJ whole genome shotgun (WGS) entry which is preliminary data.</text>
</comment>
<reference evidence="1 2" key="1">
    <citation type="submission" date="2016-10" db="EMBL/GenBank/DDBJ databases">
        <title>Pseudoalteromonas amylolytica sp. nov., isolated from the surface seawater.</title>
        <authorList>
            <person name="Wu Y.-H."/>
            <person name="Cheng H."/>
            <person name="Jin X.-B."/>
            <person name="Wang C.-S."/>
            <person name="Xu X.-W."/>
        </authorList>
    </citation>
    <scope>NUCLEOTIDE SEQUENCE [LARGE SCALE GENOMIC DNA]</scope>
    <source>
        <strain evidence="1 2">JCM 12483</strain>
    </source>
</reference>
<dbReference type="RefSeq" id="WP_070990774.1">
    <property type="nucleotide sequence ID" value="NZ_CBCSHD010000001.1"/>
</dbReference>
<accession>A0A1S1N9K6</accession>
<dbReference type="Proteomes" id="UP000180253">
    <property type="component" value="Unassembled WGS sequence"/>
</dbReference>
<dbReference type="AlphaFoldDB" id="A0A1S1N9K6"/>
<evidence type="ECO:0000313" key="1">
    <source>
        <dbReference type="EMBL" id="OHU96689.1"/>
    </source>
</evidence>
<gene>
    <name evidence="1" type="ORF">BIW53_05010</name>
</gene>
<protein>
    <submittedName>
        <fullName evidence="1">Uncharacterized protein</fullName>
    </submittedName>
</protein>
<keyword evidence="2" id="KW-1185">Reference proteome</keyword>
<dbReference type="EMBL" id="MNAN01000026">
    <property type="protein sequence ID" value="OHU96689.1"/>
    <property type="molecule type" value="Genomic_DNA"/>
</dbReference>
<sequence length="75" mass="8214">MTGEVPILGDASIITQPTNIKAHKQKDELGIVTPESLADFMSNKEPSEMAFEFTDSNHLKIEFGTGKTSSCTRIE</sequence>
<organism evidence="1 2">
    <name type="scientific">Pseudoalteromonas byunsanensis</name>
    <dbReference type="NCBI Taxonomy" id="327939"/>
    <lineage>
        <taxon>Bacteria</taxon>
        <taxon>Pseudomonadati</taxon>
        <taxon>Pseudomonadota</taxon>
        <taxon>Gammaproteobacteria</taxon>
        <taxon>Alteromonadales</taxon>
        <taxon>Pseudoalteromonadaceae</taxon>
        <taxon>Pseudoalteromonas</taxon>
    </lineage>
</organism>